<dbReference type="PROSITE" id="PS52050">
    <property type="entry name" value="WYL"/>
    <property type="match status" value="1"/>
</dbReference>
<gene>
    <name evidence="3" type="ORF">SAMN06295885_2493</name>
</gene>
<evidence type="ECO:0000313" key="4">
    <source>
        <dbReference type="Proteomes" id="UP000193711"/>
    </source>
</evidence>
<sequence>MTRTDRLYALVEELRAVAPRPRSARWLAERFGVSSRTIERDLSALQQSGVPIWAEPGRTGGYCLDTAHTLAPLGFTVDEALAVTVALGSLATSPFREAAASALRKVVAVTEDRSLRQTADLATRIHLLSGARSDEAPPGLAQALRTGNVLRISYLDRTGAATERDVEPMGFVGKGDDWYLIAWCRLRDGLRAFRGDRIARAEPSGERPPRRPLRAEDLGIVEGTLRAIGPIADRR</sequence>
<dbReference type="Gene3D" id="1.10.10.10">
    <property type="entry name" value="Winged helix-like DNA-binding domain superfamily/Winged helix DNA-binding domain"/>
    <property type="match status" value="1"/>
</dbReference>
<evidence type="ECO:0000313" key="3">
    <source>
        <dbReference type="EMBL" id="SMH45165.1"/>
    </source>
</evidence>
<dbReference type="AlphaFoldDB" id="A0A1X7P578"/>
<dbReference type="Proteomes" id="UP000193711">
    <property type="component" value="Unassembled WGS sequence"/>
</dbReference>
<dbReference type="STRING" id="1891671.SAMN06295885_2493"/>
<dbReference type="InterPro" id="IPR036390">
    <property type="entry name" value="WH_DNA-bd_sf"/>
</dbReference>
<dbReference type="InterPro" id="IPR026881">
    <property type="entry name" value="WYL_dom"/>
</dbReference>
<dbReference type="SUPFAM" id="SSF46785">
    <property type="entry name" value="Winged helix' DNA-binding domain"/>
    <property type="match status" value="1"/>
</dbReference>
<dbReference type="InterPro" id="IPR051534">
    <property type="entry name" value="CBASS_pafABC_assoc_protein"/>
</dbReference>
<feature type="domain" description="WYL" evidence="2">
    <location>
        <begin position="140"/>
        <end position="202"/>
    </location>
</feature>
<dbReference type="Pfam" id="PF13280">
    <property type="entry name" value="WYL"/>
    <property type="match status" value="1"/>
</dbReference>
<dbReference type="EMBL" id="FXBM01000002">
    <property type="protein sequence ID" value="SMH45165.1"/>
    <property type="molecule type" value="Genomic_DNA"/>
</dbReference>
<dbReference type="InterPro" id="IPR013196">
    <property type="entry name" value="HTH_11"/>
</dbReference>
<accession>A0A1X7P578</accession>
<dbReference type="PANTHER" id="PTHR34580">
    <property type="match status" value="1"/>
</dbReference>
<protein>
    <submittedName>
        <fullName evidence="3">HTH domain-containing protein</fullName>
    </submittedName>
</protein>
<keyword evidence="4" id="KW-1185">Reference proteome</keyword>
<dbReference type="Pfam" id="PF08279">
    <property type="entry name" value="HTH_11"/>
    <property type="match status" value="1"/>
</dbReference>
<dbReference type="RefSeq" id="WP_085476887.1">
    <property type="nucleotide sequence ID" value="NZ_FXBM01000002.1"/>
</dbReference>
<evidence type="ECO:0000259" key="2">
    <source>
        <dbReference type="Pfam" id="PF13280"/>
    </source>
</evidence>
<dbReference type="OrthoDB" id="3171994at2"/>
<feature type="domain" description="Helix-turn-helix type 11" evidence="1">
    <location>
        <begin position="6"/>
        <end position="62"/>
    </location>
</feature>
<name>A0A1X7P578_9MICO</name>
<dbReference type="PANTHER" id="PTHR34580:SF3">
    <property type="entry name" value="PROTEIN PAFB"/>
    <property type="match status" value="1"/>
</dbReference>
<proteinExistence type="predicted"/>
<evidence type="ECO:0000259" key="1">
    <source>
        <dbReference type="Pfam" id="PF08279"/>
    </source>
</evidence>
<dbReference type="InterPro" id="IPR036388">
    <property type="entry name" value="WH-like_DNA-bd_sf"/>
</dbReference>
<organism evidence="3 4">
    <name type="scientific">Rathayibacter oskolensis</name>
    <dbReference type="NCBI Taxonomy" id="1891671"/>
    <lineage>
        <taxon>Bacteria</taxon>
        <taxon>Bacillati</taxon>
        <taxon>Actinomycetota</taxon>
        <taxon>Actinomycetes</taxon>
        <taxon>Micrococcales</taxon>
        <taxon>Microbacteriaceae</taxon>
        <taxon>Rathayibacter</taxon>
    </lineage>
</organism>
<reference evidence="4" key="1">
    <citation type="submission" date="2017-04" db="EMBL/GenBank/DDBJ databases">
        <authorList>
            <person name="Varghese N."/>
            <person name="Submissions S."/>
        </authorList>
    </citation>
    <scope>NUCLEOTIDE SEQUENCE [LARGE SCALE GENOMIC DNA]</scope>
    <source>
        <strain evidence="4">VKM Ac-2121</strain>
    </source>
</reference>